<keyword evidence="1" id="KW-1133">Transmembrane helix</keyword>
<accession>A0A1G9ZFJ4</accession>
<dbReference type="RefSeq" id="WP_090839469.1">
    <property type="nucleotide sequence ID" value="NZ_FNIL01000001.1"/>
</dbReference>
<keyword evidence="1" id="KW-0472">Membrane</keyword>
<feature type="transmembrane region" description="Helical" evidence="1">
    <location>
        <begin position="66"/>
        <end position="85"/>
    </location>
</feature>
<dbReference type="OrthoDB" id="1953204at2"/>
<dbReference type="Pfam" id="PF09922">
    <property type="entry name" value="LiaF-like_C"/>
    <property type="match status" value="1"/>
</dbReference>
<dbReference type="NCBIfam" id="NF040535">
    <property type="entry name" value="LiaF_C_term"/>
    <property type="match status" value="1"/>
</dbReference>
<keyword evidence="4" id="KW-1185">Reference proteome</keyword>
<dbReference type="Proteomes" id="UP000198778">
    <property type="component" value="Unassembled WGS sequence"/>
</dbReference>
<dbReference type="PIRSF" id="PIRSF031509">
    <property type="entry name" value="Cell_wall_LiaF/YvqF"/>
    <property type="match status" value="1"/>
</dbReference>
<organism evidence="3 4">
    <name type="scientific">Alkalicoccus daliensis</name>
    <dbReference type="NCBI Taxonomy" id="745820"/>
    <lineage>
        <taxon>Bacteria</taxon>
        <taxon>Bacillati</taxon>
        <taxon>Bacillota</taxon>
        <taxon>Bacilli</taxon>
        <taxon>Bacillales</taxon>
        <taxon>Bacillaceae</taxon>
        <taxon>Alkalicoccus</taxon>
    </lineage>
</organism>
<dbReference type="EMBL" id="FNIL01000001">
    <property type="protein sequence ID" value="SDN19751.1"/>
    <property type="molecule type" value="Genomic_DNA"/>
</dbReference>
<proteinExistence type="predicted"/>
<evidence type="ECO:0000256" key="1">
    <source>
        <dbReference type="SAM" id="Phobius"/>
    </source>
</evidence>
<name>A0A1G9ZFJ4_9BACI</name>
<feature type="transmembrane region" description="Helical" evidence="1">
    <location>
        <begin position="30"/>
        <end position="54"/>
    </location>
</feature>
<keyword evidence="1" id="KW-0812">Transmembrane</keyword>
<reference evidence="4" key="1">
    <citation type="submission" date="2016-10" db="EMBL/GenBank/DDBJ databases">
        <authorList>
            <person name="Varghese N."/>
            <person name="Submissions S."/>
        </authorList>
    </citation>
    <scope>NUCLEOTIDE SEQUENCE [LARGE SCALE GENOMIC DNA]</scope>
    <source>
        <strain evidence="4">CGMCC 1.10369</strain>
    </source>
</reference>
<dbReference type="STRING" id="745820.SAMN04488053_10173"/>
<protein>
    <submittedName>
        <fullName evidence="3">Cell wall-active antibiotics response 4TMS YvqF</fullName>
    </submittedName>
</protein>
<evidence type="ECO:0000259" key="2">
    <source>
        <dbReference type="Pfam" id="PF09922"/>
    </source>
</evidence>
<sequence>MRKWVTIFLAAAGILFVLNSIELIQLHFSQILLLGITVVLLLLGFVWFLQGISIFYRSLKRDRKHIGRLTAGIWLIITAFAAGSQLSERLNLQTADFWSWTWGLLLFYLAFKLFMDRDRTKVVKFDKEQGGRLKNRNKKNNTFKKQRSAFAGDIHLGKDAWHVHGRTVKMGVGSVYLDFSNAQLAEGVNEIYIQCGIGSIEIALPEGTAADITAHAKLGEMTLFKNSQSGAGRTLSFKSSDYQDSLKKVQLHIEVGIGDVKVKHIGAK</sequence>
<dbReference type="InterPro" id="IPR047793">
    <property type="entry name" value="LiaF_C"/>
</dbReference>
<evidence type="ECO:0000313" key="3">
    <source>
        <dbReference type="EMBL" id="SDN19751.1"/>
    </source>
</evidence>
<gene>
    <name evidence="3" type="ORF">SAMN04488053_10173</name>
</gene>
<feature type="domain" description="Cell wall-active antibiotics response LiaF-like C-terminal" evidence="2">
    <location>
        <begin position="151"/>
        <end position="262"/>
    </location>
</feature>
<dbReference type="AlphaFoldDB" id="A0A1G9ZFJ4"/>
<dbReference type="GO" id="GO:0016020">
    <property type="term" value="C:membrane"/>
    <property type="evidence" value="ECO:0007669"/>
    <property type="project" value="InterPro"/>
</dbReference>
<dbReference type="InterPro" id="IPR016975">
    <property type="entry name" value="Cell_wall_LiaF"/>
</dbReference>
<dbReference type="InterPro" id="IPR024425">
    <property type="entry name" value="LiaF-like_C"/>
</dbReference>
<feature type="transmembrane region" description="Helical" evidence="1">
    <location>
        <begin position="97"/>
        <end position="115"/>
    </location>
</feature>
<evidence type="ECO:0000313" key="4">
    <source>
        <dbReference type="Proteomes" id="UP000198778"/>
    </source>
</evidence>